<feature type="domain" description="Nitroreductase" evidence="3">
    <location>
        <begin position="60"/>
        <end position="131"/>
    </location>
</feature>
<gene>
    <name evidence="4" type="ORF">MTO99_00450</name>
</gene>
<proteinExistence type="inferred from homology"/>
<dbReference type="EMBL" id="CP094528">
    <property type="protein sequence ID" value="UOE44303.1"/>
    <property type="molecule type" value="Genomic_DNA"/>
</dbReference>
<dbReference type="InterPro" id="IPR000415">
    <property type="entry name" value="Nitroreductase-like"/>
</dbReference>
<evidence type="ECO:0000256" key="2">
    <source>
        <dbReference type="ARBA" id="ARBA00023002"/>
    </source>
</evidence>
<evidence type="ECO:0000259" key="3">
    <source>
        <dbReference type="Pfam" id="PF00881"/>
    </source>
</evidence>
<keyword evidence="5" id="KW-1185">Reference proteome</keyword>
<comment type="similarity">
    <text evidence="1">Belongs to the nitroreductase family.</text>
</comment>
<evidence type="ECO:0000313" key="4">
    <source>
        <dbReference type="EMBL" id="UOE44303.1"/>
    </source>
</evidence>
<dbReference type="Pfam" id="PF00881">
    <property type="entry name" value="Nitroreductase"/>
    <property type="match status" value="1"/>
</dbReference>
<dbReference type="Proteomes" id="UP000832097">
    <property type="component" value="Chromosome"/>
</dbReference>
<evidence type="ECO:0000256" key="1">
    <source>
        <dbReference type="ARBA" id="ARBA00007118"/>
    </source>
</evidence>
<name>A0ABY4BYI4_9MICO</name>
<dbReference type="CDD" id="cd02062">
    <property type="entry name" value="Nitro_FMN_reductase"/>
    <property type="match status" value="1"/>
</dbReference>
<organism evidence="4 5">
    <name type="scientific">Agromyces larvae</name>
    <dbReference type="NCBI Taxonomy" id="2929802"/>
    <lineage>
        <taxon>Bacteria</taxon>
        <taxon>Bacillati</taxon>
        <taxon>Actinomycetota</taxon>
        <taxon>Actinomycetes</taxon>
        <taxon>Micrococcales</taxon>
        <taxon>Microbacteriaceae</taxon>
        <taxon>Agromyces</taxon>
    </lineage>
</organism>
<sequence length="158" mass="17315">MPRSIVERAVEIALESPTACNRQPYEFYLVDEPSLVPKVAAVPMGTAGYVHGLTALAVIVGDLSAFADERDRHLIYIDGSLAAMSFILALEAPGVSTLCINWPDIRSREQAMAQLLRLEQHQRIVMLVAYGFADEQARVPFSQKKPVGMAHTFVSSVS</sequence>
<dbReference type="InterPro" id="IPR029479">
    <property type="entry name" value="Nitroreductase"/>
</dbReference>
<dbReference type="PANTHER" id="PTHR43673:SF10">
    <property type="entry name" value="NADH DEHYDROGENASE_NAD(P)H NITROREDUCTASE XCC3605-RELATED"/>
    <property type="match status" value="1"/>
</dbReference>
<accession>A0ABY4BYI4</accession>
<reference evidence="4 5" key="1">
    <citation type="submission" date="2022-03" db="EMBL/GenBank/DDBJ databases">
        <title>Mucilaginibacter sp. isolated from the gut of Protaetia brevitarsis seulensis larvae.</title>
        <authorList>
            <person name="Won M."/>
            <person name="Kim S.-J."/>
            <person name="Kwon S.-W."/>
        </authorList>
    </citation>
    <scope>NUCLEOTIDE SEQUENCE [LARGE SCALE GENOMIC DNA]</scope>
    <source>
        <strain evidence="4 5">CFWR-12</strain>
    </source>
</reference>
<protein>
    <submittedName>
        <fullName evidence="4">Nitroreductase family protein</fullName>
    </submittedName>
</protein>
<dbReference type="PANTHER" id="PTHR43673">
    <property type="entry name" value="NAD(P)H NITROREDUCTASE YDGI-RELATED"/>
    <property type="match status" value="1"/>
</dbReference>
<keyword evidence="2" id="KW-0560">Oxidoreductase</keyword>
<evidence type="ECO:0000313" key="5">
    <source>
        <dbReference type="Proteomes" id="UP000832097"/>
    </source>
</evidence>
<dbReference type="SUPFAM" id="SSF55469">
    <property type="entry name" value="FMN-dependent nitroreductase-like"/>
    <property type="match status" value="1"/>
</dbReference>
<dbReference type="Gene3D" id="3.40.109.10">
    <property type="entry name" value="NADH Oxidase"/>
    <property type="match status" value="1"/>
</dbReference>